<keyword evidence="9" id="KW-0807">Transducer</keyword>
<evidence type="ECO:0000256" key="3">
    <source>
        <dbReference type="ARBA" id="ARBA00022475"/>
    </source>
</evidence>
<evidence type="ECO:0000256" key="10">
    <source>
        <dbReference type="SAM" id="Phobius"/>
    </source>
</evidence>
<evidence type="ECO:0000256" key="7">
    <source>
        <dbReference type="ARBA" id="ARBA00023136"/>
    </source>
</evidence>
<organism evidence="12 13">
    <name type="scientific">Rhamnusium bicolor</name>
    <dbReference type="NCBI Taxonomy" id="1586634"/>
    <lineage>
        <taxon>Eukaryota</taxon>
        <taxon>Metazoa</taxon>
        <taxon>Ecdysozoa</taxon>
        <taxon>Arthropoda</taxon>
        <taxon>Hexapoda</taxon>
        <taxon>Insecta</taxon>
        <taxon>Pterygota</taxon>
        <taxon>Neoptera</taxon>
        <taxon>Endopterygota</taxon>
        <taxon>Coleoptera</taxon>
        <taxon>Polyphaga</taxon>
        <taxon>Cucujiformia</taxon>
        <taxon>Chrysomeloidea</taxon>
        <taxon>Cerambycidae</taxon>
        <taxon>Lepturinae</taxon>
        <taxon>Rhagiini</taxon>
        <taxon>Rhamnusium</taxon>
    </lineage>
</organism>
<dbReference type="PANTHER" id="PTHR24249">
    <property type="entry name" value="HISTAMINE RECEPTOR-RELATED G-PROTEIN COUPLED RECEPTOR"/>
    <property type="match status" value="1"/>
</dbReference>
<comment type="subcellular location">
    <subcellularLocation>
        <location evidence="1">Cell membrane</location>
        <topology evidence="1">Multi-pass membrane protein</topology>
    </subcellularLocation>
</comment>
<feature type="transmembrane region" description="Helical" evidence="10">
    <location>
        <begin position="49"/>
        <end position="68"/>
    </location>
</feature>
<dbReference type="PROSITE" id="PS50262">
    <property type="entry name" value="G_PROTEIN_RECEP_F1_2"/>
    <property type="match status" value="1"/>
</dbReference>
<keyword evidence="7 10" id="KW-0472">Membrane</keyword>
<sequence>MTPNLKISLSLAIADAVSSSMTGLMLFLDEIGIAGDMGVFPCIIELIRLSGIVITVLHLLALSLNHYIGIMKPLHYNSIVTKRKVSIAIAFLWICPIILLLILCTIESRGILFRKYKEQYKLRNQQNKWKNLSRLGSTRNKGRHVNGCSSSQKANREQVRLQGNIKAINTTLLILGSCFIGWMPALLFFILMCRNDCPINGETLNTLNQDYKYEVMTLRLIDNMLVIMKMLANPIIYTIRIKEIKDSTHRMFLAITGIFCPSRRNNNAYSIAYQSSRKQNSVVTSQIRMTSFRNNPTESQVI</sequence>
<dbReference type="SUPFAM" id="SSF81321">
    <property type="entry name" value="Family A G protein-coupled receptor-like"/>
    <property type="match status" value="1"/>
</dbReference>
<dbReference type="CDD" id="cd00637">
    <property type="entry name" value="7tm_classA_rhodopsin-like"/>
    <property type="match status" value="1"/>
</dbReference>
<evidence type="ECO:0000256" key="1">
    <source>
        <dbReference type="ARBA" id="ARBA00004651"/>
    </source>
</evidence>
<dbReference type="Gene3D" id="1.20.1070.10">
    <property type="entry name" value="Rhodopsin 7-helix transmembrane proteins"/>
    <property type="match status" value="1"/>
</dbReference>
<proteinExistence type="inferred from homology"/>
<keyword evidence="3" id="KW-1003">Cell membrane</keyword>
<comment type="similarity">
    <text evidence="2">Belongs to the G-protein coupled receptor 1 family.</text>
</comment>
<evidence type="ECO:0000313" key="13">
    <source>
        <dbReference type="Proteomes" id="UP001162156"/>
    </source>
</evidence>
<evidence type="ECO:0000256" key="8">
    <source>
        <dbReference type="ARBA" id="ARBA00023170"/>
    </source>
</evidence>
<reference evidence="12" key="1">
    <citation type="journal article" date="2023" name="Insect Mol. Biol.">
        <title>Genome sequencing provides insights into the evolution of gene families encoding plant cell wall-degrading enzymes in longhorned beetles.</title>
        <authorList>
            <person name="Shin N.R."/>
            <person name="Okamura Y."/>
            <person name="Kirsch R."/>
            <person name="Pauchet Y."/>
        </authorList>
    </citation>
    <scope>NUCLEOTIDE SEQUENCE</scope>
    <source>
        <strain evidence="12">RBIC_L_NR</strain>
    </source>
</reference>
<evidence type="ECO:0000256" key="4">
    <source>
        <dbReference type="ARBA" id="ARBA00022692"/>
    </source>
</evidence>
<dbReference type="Proteomes" id="UP001162156">
    <property type="component" value="Unassembled WGS sequence"/>
</dbReference>
<evidence type="ECO:0000256" key="5">
    <source>
        <dbReference type="ARBA" id="ARBA00022989"/>
    </source>
</evidence>
<evidence type="ECO:0000259" key="11">
    <source>
        <dbReference type="PROSITE" id="PS50262"/>
    </source>
</evidence>
<dbReference type="InterPro" id="IPR000276">
    <property type="entry name" value="GPCR_Rhodpsn"/>
</dbReference>
<keyword evidence="8" id="KW-0675">Receptor</keyword>
<evidence type="ECO:0000256" key="9">
    <source>
        <dbReference type="ARBA" id="ARBA00023224"/>
    </source>
</evidence>
<dbReference type="Pfam" id="PF00001">
    <property type="entry name" value="7tm_1"/>
    <property type="match status" value="1"/>
</dbReference>
<feature type="transmembrane region" description="Helical" evidence="10">
    <location>
        <begin position="6"/>
        <end position="28"/>
    </location>
</feature>
<name>A0AAV8ZSF4_9CUCU</name>
<feature type="domain" description="G-protein coupled receptors family 1 profile" evidence="11">
    <location>
        <begin position="1"/>
        <end position="237"/>
    </location>
</feature>
<gene>
    <name evidence="12" type="ORF">NQ314_001514</name>
</gene>
<dbReference type="InterPro" id="IPR017452">
    <property type="entry name" value="GPCR_Rhodpsn_7TM"/>
</dbReference>
<feature type="transmembrane region" description="Helical" evidence="10">
    <location>
        <begin position="88"/>
        <end position="106"/>
    </location>
</feature>
<protein>
    <recommendedName>
        <fullName evidence="11">G-protein coupled receptors family 1 profile domain-containing protein</fullName>
    </recommendedName>
</protein>
<keyword evidence="5 10" id="KW-1133">Transmembrane helix</keyword>
<dbReference type="EMBL" id="JANEYF010000427">
    <property type="protein sequence ID" value="KAJ8969933.1"/>
    <property type="molecule type" value="Genomic_DNA"/>
</dbReference>
<evidence type="ECO:0000256" key="2">
    <source>
        <dbReference type="ARBA" id="ARBA00010663"/>
    </source>
</evidence>
<evidence type="ECO:0000256" key="6">
    <source>
        <dbReference type="ARBA" id="ARBA00023040"/>
    </source>
</evidence>
<keyword evidence="13" id="KW-1185">Reference proteome</keyword>
<feature type="transmembrane region" description="Helical" evidence="10">
    <location>
        <begin position="170"/>
        <end position="192"/>
    </location>
</feature>
<dbReference type="AlphaFoldDB" id="A0AAV8ZSF4"/>
<dbReference type="PANTHER" id="PTHR24249:SF418">
    <property type="entry name" value="G-PROTEIN COUPLED RECEPTORS FAMILY 1 PROFILE DOMAIN-CONTAINING PROTEIN"/>
    <property type="match status" value="1"/>
</dbReference>
<dbReference type="InterPro" id="IPR050569">
    <property type="entry name" value="TAAR"/>
</dbReference>
<comment type="caution">
    <text evidence="12">The sequence shown here is derived from an EMBL/GenBank/DDBJ whole genome shotgun (WGS) entry which is preliminary data.</text>
</comment>
<dbReference type="GO" id="GO:0005886">
    <property type="term" value="C:plasma membrane"/>
    <property type="evidence" value="ECO:0007669"/>
    <property type="project" value="UniProtKB-SubCell"/>
</dbReference>
<accession>A0AAV8ZSF4</accession>
<evidence type="ECO:0000313" key="12">
    <source>
        <dbReference type="EMBL" id="KAJ8969933.1"/>
    </source>
</evidence>
<dbReference type="PRINTS" id="PR00237">
    <property type="entry name" value="GPCRRHODOPSN"/>
</dbReference>
<dbReference type="GO" id="GO:0004930">
    <property type="term" value="F:G protein-coupled receptor activity"/>
    <property type="evidence" value="ECO:0007669"/>
    <property type="project" value="UniProtKB-KW"/>
</dbReference>
<keyword evidence="6" id="KW-0297">G-protein coupled receptor</keyword>
<keyword evidence="4 10" id="KW-0812">Transmembrane</keyword>